<dbReference type="OrthoDB" id="9807064at2"/>
<dbReference type="PROSITE" id="PS51733">
    <property type="entry name" value="BPL_LPL_CATALYTIC"/>
    <property type="match status" value="1"/>
</dbReference>
<feature type="domain" description="BPL/LPL catalytic" evidence="2">
    <location>
        <begin position="14"/>
        <end position="200"/>
    </location>
</feature>
<dbReference type="InterPro" id="IPR004408">
    <property type="entry name" value="Biotin_CoA_COase_ligase"/>
</dbReference>
<accession>L0DXF6</accession>
<reference evidence="3" key="1">
    <citation type="submission" date="2015-12" db="EMBL/GenBank/DDBJ databases">
        <authorList>
            <person name="Tikhonova T.V."/>
            <person name="Pavlov A.R."/>
            <person name="Beletsky A.V."/>
            <person name="Mardanov A.V."/>
            <person name="Sorokin D.Y."/>
            <person name="Ravin N.V."/>
            <person name="Popov V.O."/>
        </authorList>
    </citation>
    <scope>NUCLEOTIDE SEQUENCE</scope>
    <source>
        <strain evidence="3">DSM 14787</strain>
    </source>
</reference>
<dbReference type="SUPFAM" id="SSF55681">
    <property type="entry name" value="Class II aaRS and biotin synthetases"/>
    <property type="match status" value="1"/>
</dbReference>
<dbReference type="STRING" id="1255043.TVNIR_2068"/>
<name>L0DXF6_THIND</name>
<dbReference type="AlphaFoldDB" id="L0DXF6"/>
<dbReference type="Gene3D" id="2.30.30.100">
    <property type="match status" value="1"/>
</dbReference>
<dbReference type="GO" id="GO:0004077">
    <property type="term" value="F:biotin--[biotin carboxyl-carrier protein] ligase activity"/>
    <property type="evidence" value="ECO:0007669"/>
    <property type="project" value="UniProtKB-EC"/>
</dbReference>
<evidence type="ECO:0000259" key="2">
    <source>
        <dbReference type="PROSITE" id="PS51733"/>
    </source>
</evidence>
<keyword evidence="1 3" id="KW-0436">Ligase</keyword>
<dbReference type="Gene3D" id="3.30.930.10">
    <property type="entry name" value="Bira Bifunctional Protein, Domain 2"/>
    <property type="match status" value="1"/>
</dbReference>
<dbReference type="RefSeq" id="WP_015258853.1">
    <property type="nucleotide sequence ID" value="NC_019902.2"/>
</dbReference>
<dbReference type="InterPro" id="IPR045864">
    <property type="entry name" value="aa-tRNA-synth_II/BPL/LPL"/>
</dbReference>
<evidence type="ECO:0000313" key="3">
    <source>
        <dbReference type="EMBL" id="AGA33728.1"/>
    </source>
</evidence>
<dbReference type="Proteomes" id="UP000010809">
    <property type="component" value="Chromosome"/>
</dbReference>
<dbReference type="InterPro" id="IPR004143">
    <property type="entry name" value="BPL_LPL_catalytic"/>
</dbReference>
<proteinExistence type="predicted"/>
<dbReference type="eggNOG" id="COG0340">
    <property type="taxonomic scope" value="Bacteria"/>
</dbReference>
<keyword evidence="4" id="KW-1185">Reference proteome</keyword>
<dbReference type="Pfam" id="PF03099">
    <property type="entry name" value="BPL_LplA_LipB"/>
    <property type="match status" value="1"/>
</dbReference>
<dbReference type="EMBL" id="CP003989">
    <property type="protein sequence ID" value="AGA33728.1"/>
    <property type="molecule type" value="Genomic_DNA"/>
</dbReference>
<dbReference type="NCBIfam" id="TIGR00121">
    <property type="entry name" value="birA_ligase"/>
    <property type="match status" value="1"/>
</dbReference>
<protein>
    <submittedName>
        <fullName evidence="3">Biotin--[acetyl-CoA-carboxylase] ligase</fullName>
        <ecNumber evidence="3">6.3.4.15</ecNumber>
    </submittedName>
</protein>
<dbReference type="KEGG" id="tni:TVNIR_2068"/>
<gene>
    <name evidence="3" type="primary">birA [H]</name>
    <name evidence="3" type="ordered locus">TVNIR_2068</name>
</gene>
<dbReference type="EC" id="6.3.4.15" evidence="3"/>
<dbReference type="GO" id="GO:0005737">
    <property type="term" value="C:cytoplasm"/>
    <property type="evidence" value="ECO:0007669"/>
    <property type="project" value="TreeGrafter"/>
</dbReference>
<sequence>MWAGAFAGLAVRLEQACPRRWAGVELLPTVDSTNRRLLDSPALVSDRFHVCVAQQQTAGCGRRGRAWISAGGASLTFSVARALRPGERSTAALALAAGVGLTRGLAACGVSGFEMKWPNDLVTPTGAKLAGILVEARGRAAERVPAIVVGIGLNLTGAEALGVERPVADLSQIAGPAAVRMSGLLESILCAVVDAWDGFSESGLAPFVQEYARMDHLAGRRVRVVDSGEEGIVAGIDVRDGALLLERAGRRTRLYSGDVSIRVAPDG</sequence>
<dbReference type="PANTHER" id="PTHR12835">
    <property type="entry name" value="BIOTIN PROTEIN LIGASE"/>
    <property type="match status" value="1"/>
</dbReference>
<organism evidence="3 4">
    <name type="scientific">Thioalkalivibrio nitratireducens (strain DSM 14787 / UNIQEM 213 / ALEN2)</name>
    <dbReference type="NCBI Taxonomy" id="1255043"/>
    <lineage>
        <taxon>Bacteria</taxon>
        <taxon>Pseudomonadati</taxon>
        <taxon>Pseudomonadota</taxon>
        <taxon>Gammaproteobacteria</taxon>
        <taxon>Chromatiales</taxon>
        <taxon>Ectothiorhodospiraceae</taxon>
        <taxon>Thioalkalivibrio</taxon>
    </lineage>
</organism>
<dbReference type="HOGENOM" id="CLU_051096_4_0_6"/>
<dbReference type="PANTHER" id="PTHR12835:SF5">
    <property type="entry name" value="BIOTIN--PROTEIN LIGASE"/>
    <property type="match status" value="1"/>
</dbReference>
<dbReference type="PATRIC" id="fig|1255043.3.peg.2090"/>
<evidence type="ECO:0000313" key="4">
    <source>
        <dbReference type="Proteomes" id="UP000010809"/>
    </source>
</evidence>
<evidence type="ECO:0000256" key="1">
    <source>
        <dbReference type="ARBA" id="ARBA00022598"/>
    </source>
</evidence>